<gene>
    <name evidence="4" type="ORF">H9647_10500</name>
</gene>
<dbReference type="InterPro" id="IPR004995">
    <property type="entry name" value="Spore_Ger"/>
</dbReference>
<reference evidence="4 5" key="1">
    <citation type="submission" date="2020-08" db="EMBL/GenBank/DDBJ databases">
        <title>A Genomic Blueprint of the Chicken Gut Microbiome.</title>
        <authorList>
            <person name="Gilroy R."/>
            <person name="Ravi A."/>
            <person name="Getino M."/>
            <person name="Pursley I."/>
            <person name="Horton D.L."/>
            <person name="Alikhan N.-F."/>
            <person name="Baker D."/>
            <person name="Gharbi K."/>
            <person name="Hall N."/>
            <person name="Watson M."/>
            <person name="Adriaenssens E.M."/>
            <person name="Foster-Nyarko E."/>
            <person name="Jarju S."/>
            <person name="Secka A."/>
            <person name="Antonio M."/>
            <person name="Oren A."/>
            <person name="Chaudhuri R."/>
            <person name="La Ragione R.M."/>
            <person name="Hildebrand F."/>
            <person name="Pallen M.J."/>
        </authorList>
    </citation>
    <scope>NUCLEOTIDE SEQUENCE [LARGE SCALE GENOMIC DNA]</scope>
    <source>
        <strain evidence="4 5">Sa2BVA9</strain>
    </source>
</reference>
<organism evidence="4 5">
    <name type="scientific">Paenibacillus gallinarum</name>
    <dbReference type="NCBI Taxonomy" id="2762232"/>
    <lineage>
        <taxon>Bacteria</taxon>
        <taxon>Bacillati</taxon>
        <taxon>Bacillota</taxon>
        <taxon>Bacilli</taxon>
        <taxon>Bacillales</taxon>
        <taxon>Paenibacillaceae</taxon>
        <taxon>Paenibacillus</taxon>
    </lineage>
</organism>
<keyword evidence="3" id="KW-0812">Transmembrane</keyword>
<evidence type="ECO:0000256" key="1">
    <source>
        <dbReference type="ARBA" id="ARBA00005278"/>
    </source>
</evidence>
<accession>A0ABR8SYB6</accession>
<keyword evidence="2 3" id="KW-0472">Membrane</keyword>
<dbReference type="Proteomes" id="UP000608071">
    <property type="component" value="Unassembled WGS sequence"/>
</dbReference>
<comment type="caution">
    <text evidence="4">The sequence shown here is derived from an EMBL/GenBank/DDBJ whole genome shotgun (WGS) entry which is preliminary data.</text>
</comment>
<dbReference type="PANTHER" id="PTHR22550">
    <property type="entry name" value="SPORE GERMINATION PROTEIN"/>
    <property type="match status" value="1"/>
</dbReference>
<evidence type="ECO:0000313" key="4">
    <source>
        <dbReference type="EMBL" id="MBD7968496.1"/>
    </source>
</evidence>
<evidence type="ECO:0000256" key="2">
    <source>
        <dbReference type="ARBA" id="ARBA00023136"/>
    </source>
</evidence>
<dbReference type="EMBL" id="JACSQL010000003">
    <property type="protein sequence ID" value="MBD7968496.1"/>
    <property type="molecule type" value="Genomic_DNA"/>
</dbReference>
<feature type="transmembrane region" description="Helical" evidence="3">
    <location>
        <begin position="401"/>
        <end position="424"/>
    </location>
</feature>
<protein>
    <submittedName>
        <fullName evidence="4">Spore germination protein</fullName>
    </submittedName>
</protein>
<evidence type="ECO:0000256" key="3">
    <source>
        <dbReference type="SAM" id="Phobius"/>
    </source>
</evidence>
<dbReference type="InterPro" id="IPR050768">
    <property type="entry name" value="UPF0353/GerABKA_families"/>
</dbReference>
<dbReference type="PIRSF" id="PIRSF005690">
    <property type="entry name" value="GerBA"/>
    <property type="match status" value="1"/>
</dbReference>
<sequence length="485" mass="54010">MSDYSKQIEKQLKTLLNESEGLITKPVGEKIAICFMSGMVDCEQINQNVIGKIIEKNQYENIESLSDQIAIGECKLFDQMSSAIQKLLSGSALVFMEGSKEGIIVSVANIPTRSPSNAENETTIYGPMQAFTESMGKNIALLRSYITSPKLIQEEIQLNMDTNTVGTMLYMQSPDVIPFIEIIRKRIERRKVKGVFGSPLLLKLLTDNKYSLFPEMTLTERPDLTSRALLKGKVVVLMEGNSQVIIGPTTFFDFFYSVEDRYNTWGIGTFTRLLRAVAFLFSIFLTPMYVAALTYHYEVIPVPLLEPLISTRIRVPFPPLLEALVMETSIELLREAGARLPTKVGQTMGIVGGIVIGQAAVQAGFTSNTLVMLVALAALGSFTTPNYMMGSTIRFVRFPMLIAAGALGLVGIAFFAIFLLIHLLRMTSYGKPYLYPLYPPDTKGMLNATLITNSAEFAYRTDLTKRNDSSWRSKFMKKLKSDNDD</sequence>
<feature type="transmembrane region" description="Helical" evidence="3">
    <location>
        <begin position="276"/>
        <end position="297"/>
    </location>
</feature>
<keyword evidence="3" id="KW-1133">Transmembrane helix</keyword>
<keyword evidence="5" id="KW-1185">Reference proteome</keyword>
<comment type="similarity">
    <text evidence="1">Belongs to the GerABKA family.</text>
</comment>
<dbReference type="RefSeq" id="WP_191799719.1">
    <property type="nucleotide sequence ID" value="NZ_JACSQL010000003.1"/>
</dbReference>
<proteinExistence type="inferred from homology"/>
<dbReference type="Pfam" id="PF03323">
    <property type="entry name" value="GerA"/>
    <property type="match status" value="1"/>
</dbReference>
<dbReference type="PANTHER" id="PTHR22550:SF5">
    <property type="entry name" value="LEUCINE ZIPPER PROTEIN 4"/>
    <property type="match status" value="1"/>
</dbReference>
<name>A0ABR8SYB6_9BACL</name>
<evidence type="ECO:0000313" key="5">
    <source>
        <dbReference type="Proteomes" id="UP000608071"/>
    </source>
</evidence>